<dbReference type="EMBL" id="KE721518">
    <property type="protein sequence ID" value="ERF68415.1"/>
    <property type="molecule type" value="Genomic_DNA"/>
</dbReference>
<accession>U1HEC7</accession>
<dbReference type="AlphaFoldDB" id="U1HEC7"/>
<keyword evidence="1" id="KW-0472">Membrane</keyword>
<keyword evidence="1" id="KW-1133">Transmembrane helix</keyword>
<keyword evidence="3" id="KW-1185">Reference proteome</keyword>
<protein>
    <submittedName>
        <fullName evidence="2">Uncharacterized protein</fullName>
    </submittedName>
</protein>
<dbReference type="OrthoDB" id="194358at2759"/>
<evidence type="ECO:0000313" key="2">
    <source>
        <dbReference type="EMBL" id="ERF68415.1"/>
    </source>
</evidence>
<feature type="transmembrane region" description="Helical" evidence="1">
    <location>
        <begin position="108"/>
        <end position="129"/>
    </location>
</feature>
<dbReference type="Proteomes" id="UP000019373">
    <property type="component" value="Unassembled WGS sequence"/>
</dbReference>
<dbReference type="RefSeq" id="XP_007805907.1">
    <property type="nucleotide sequence ID" value="XM_007807716.1"/>
</dbReference>
<dbReference type="HOGENOM" id="CLU_1004830_0_0_1"/>
<evidence type="ECO:0000256" key="1">
    <source>
        <dbReference type="SAM" id="Phobius"/>
    </source>
</evidence>
<organism evidence="2 3">
    <name type="scientific">Endocarpon pusillum (strain Z07020 / HMAS-L-300199)</name>
    <name type="common">Lichen-forming fungus</name>
    <dbReference type="NCBI Taxonomy" id="1263415"/>
    <lineage>
        <taxon>Eukaryota</taxon>
        <taxon>Fungi</taxon>
        <taxon>Dikarya</taxon>
        <taxon>Ascomycota</taxon>
        <taxon>Pezizomycotina</taxon>
        <taxon>Eurotiomycetes</taxon>
        <taxon>Chaetothyriomycetidae</taxon>
        <taxon>Verrucariales</taxon>
        <taxon>Verrucariaceae</taxon>
        <taxon>Endocarpon</taxon>
    </lineage>
</organism>
<keyword evidence="1" id="KW-0812">Transmembrane</keyword>
<sequence>MWHLFCLRYVPRERGTSHLNSNFSNLENLPQYSESIFAQWLKTNATFTVHGKTLEGWTKEQKVYLMPVLRVLDFLSAMPDFILLMLLMLIHCPPFIIMSIFLSGDKKIWLTLILSATFFGLVLGEFSWIRDFRGLTQHSKLLWGDWTRLVEPGKRLMVADKGFLGMVDDGAEKGDMLFYLVGCSPPVVLREVQGDRDGGRDRRRYEVVGKCYIHFTKKDQEEYLGSKAPRSPETASGRLRYERLKEEWVTKLKKKGAWEEIDSDLMTLFLARNRLDG</sequence>
<name>U1HEC7_ENDPU</name>
<gene>
    <name evidence="2" type="ORF">EPUS_03733</name>
</gene>
<dbReference type="GeneID" id="19238771"/>
<evidence type="ECO:0000313" key="3">
    <source>
        <dbReference type="Proteomes" id="UP000019373"/>
    </source>
</evidence>
<reference evidence="3" key="1">
    <citation type="journal article" date="2014" name="BMC Genomics">
        <title>Genome characteristics reveal the impact of lichenization on lichen-forming fungus Endocarpon pusillum Hedwig (Verrucariales, Ascomycota).</title>
        <authorList>
            <person name="Wang Y.-Y."/>
            <person name="Liu B."/>
            <person name="Zhang X.-Y."/>
            <person name="Zhou Q.-M."/>
            <person name="Zhang T."/>
            <person name="Li H."/>
            <person name="Yu Y.-F."/>
            <person name="Zhang X.-L."/>
            <person name="Hao X.-Y."/>
            <person name="Wang M."/>
            <person name="Wang L."/>
            <person name="Wei J.-C."/>
        </authorList>
    </citation>
    <scope>NUCLEOTIDE SEQUENCE [LARGE SCALE GENOMIC DNA]</scope>
    <source>
        <strain evidence="3">Z07020 / HMAS-L-300199</strain>
    </source>
</reference>
<proteinExistence type="predicted"/>
<feature type="transmembrane region" description="Helical" evidence="1">
    <location>
        <begin position="81"/>
        <end position="102"/>
    </location>
</feature>